<evidence type="ECO:0000256" key="3">
    <source>
        <dbReference type="ARBA" id="ARBA00012769"/>
    </source>
</evidence>
<dbReference type="InterPro" id="IPR045170">
    <property type="entry name" value="MTOX"/>
</dbReference>
<dbReference type="Pfam" id="PF01266">
    <property type="entry name" value="DAO"/>
    <property type="match status" value="1"/>
</dbReference>
<evidence type="ECO:0000256" key="6">
    <source>
        <dbReference type="ARBA" id="ARBA00023002"/>
    </source>
</evidence>
<dbReference type="Gene3D" id="3.30.9.10">
    <property type="entry name" value="D-Amino Acid Oxidase, subunit A, domain 2"/>
    <property type="match status" value="1"/>
</dbReference>
<evidence type="ECO:0000313" key="10">
    <source>
        <dbReference type="Proteomes" id="UP001140949"/>
    </source>
</evidence>
<name>A0AAX6DIB6_IRIPA</name>
<evidence type="ECO:0000256" key="7">
    <source>
        <dbReference type="ARBA" id="ARBA00052742"/>
    </source>
</evidence>
<dbReference type="Gene3D" id="3.50.50.60">
    <property type="entry name" value="FAD/NAD(P)-binding domain"/>
    <property type="match status" value="1"/>
</dbReference>
<feature type="domain" description="FAD dependent oxidoreductase" evidence="8">
    <location>
        <begin position="9"/>
        <end position="377"/>
    </location>
</feature>
<dbReference type="InterPro" id="IPR006076">
    <property type="entry name" value="FAD-dep_OxRdtase"/>
</dbReference>
<comment type="caution">
    <text evidence="9">The sequence shown here is derived from an EMBL/GenBank/DDBJ whole genome shotgun (WGS) entry which is preliminary data.</text>
</comment>
<reference evidence="9" key="2">
    <citation type="submission" date="2023-04" db="EMBL/GenBank/DDBJ databases">
        <authorList>
            <person name="Bruccoleri R.E."/>
            <person name="Oakeley E.J."/>
            <person name="Faust A.-M."/>
            <person name="Dessus-Babus S."/>
            <person name="Altorfer M."/>
            <person name="Burckhardt D."/>
            <person name="Oertli M."/>
            <person name="Naumann U."/>
            <person name="Petersen F."/>
            <person name="Wong J."/>
        </authorList>
    </citation>
    <scope>NUCLEOTIDE SEQUENCE</scope>
    <source>
        <strain evidence="9">GSM-AAB239-AS_SAM_17_03QT</strain>
        <tissue evidence="9">Leaf</tissue>
    </source>
</reference>
<dbReference type="SUPFAM" id="SSF54373">
    <property type="entry name" value="FAD-linked reductases, C-terminal domain"/>
    <property type="match status" value="1"/>
</dbReference>
<dbReference type="SUPFAM" id="SSF51905">
    <property type="entry name" value="FAD/NAD(P)-binding domain"/>
    <property type="match status" value="1"/>
</dbReference>
<sequence>MEVSGNQFDLIVVGGGIMGSCTAYEAAKRGHRVLLLEQFDFLHHLGSSHGESRTIRCTYPEHYYTQMVLESFRLWGEAESEVGYQVLTETTQFDMGPAGNKSLQSVVANSTGASSNLEAQVLNHSQVADKFSGTFGLPEDWIGVATERGGIIKPTKALAMFQALAIRRGAVLKDRMEVVDINKDRHAKILVTTSTKHQFWANKCVVTAGAWTQKLVKTVSGLHLPIQPLHTVICYWKIKQGFEKHLSPEGGFPTFASYGSPYIYGTPSMEFPGLIKIAMHGGHRCDPDQRDWNAGKSTNSGSLIEPVRQWIREVMPDRVEADGPVLTQACMYSMTPDEDFVIDFLGGEFGKDVVVAGGFSGHGFKMGPVIGRILAQMAINGSEGTGVEMEWFRVRRFDDDTHGNVKEYEDQMIALRTHALYFTEEMA</sequence>
<evidence type="ECO:0000256" key="4">
    <source>
        <dbReference type="ARBA" id="ARBA00022630"/>
    </source>
</evidence>
<evidence type="ECO:0000256" key="2">
    <source>
        <dbReference type="ARBA" id="ARBA00010989"/>
    </source>
</evidence>
<dbReference type="InterPro" id="IPR036188">
    <property type="entry name" value="FAD/NAD-bd_sf"/>
</dbReference>
<keyword evidence="5" id="KW-0274">FAD</keyword>
<dbReference type="EMBL" id="JANAVB010044390">
    <property type="protein sequence ID" value="KAJ6791530.1"/>
    <property type="molecule type" value="Genomic_DNA"/>
</dbReference>
<comment type="similarity">
    <text evidence="2">Belongs to the MSOX/MTOX family.</text>
</comment>
<keyword evidence="10" id="KW-1185">Reference proteome</keyword>
<dbReference type="EC" id="1.5.3.1" evidence="3"/>
<organism evidence="9 10">
    <name type="scientific">Iris pallida</name>
    <name type="common">Sweet iris</name>
    <dbReference type="NCBI Taxonomy" id="29817"/>
    <lineage>
        <taxon>Eukaryota</taxon>
        <taxon>Viridiplantae</taxon>
        <taxon>Streptophyta</taxon>
        <taxon>Embryophyta</taxon>
        <taxon>Tracheophyta</taxon>
        <taxon>Spermatophyta</taxon>
        <taxon>Magnoliopsida</taxon>
        <taxon>Liliopsida</taxon>
        <taxon>Asparagales</taxon>
        <taxon>Iridaceae</taxon>
        <taxon>Iridoideae</taxon>
        <taxon>Irideae</taxon>
        <taxon>Iris</taxon>
    </lineage>
</organism>
<evidence type="ECO:0000256" key="5">
    <source>
        <dbReference type="ARBA" id="ARBA00022827"/>
    </source>
</evidence>
<comment type="catalytic activity">
    <reaction evidence="7">
        <text>sarcosine + O2 + H2O = formaldehyde + glycine + H2O2</text>
        <dbReference type="Rhea" id="RHEA:13313"/>
        <dbReference type="ChEBI" id="CHEBI:15377"/>
        <dbReference type="ChEBI" id="CHEBI:15379"/>
        <dbReference type="ChEBI" id="CHEBI:16240"/>
        <dbReference type="ChEBI" id="CHEBI:16842"/>
        <dbReference type="ChEBI" id="CHEBI:57305"/>
        <dbReference type="ChEBI" id="CHEBI:57433"/>
        <dbReference type="EC" id="1.5.3.1"/>
    </reaction>
</comment>
<dbReference type="Proteomes" id="UP001140949">
    <property type="component" value="Unassembled WGS sequence"/>
</dbReference>
<dbReference type="AlphaFoldDB" id="A0AAX6DIB6"/>
<reference evidence="9" key="1">
    <citation type="journal article" date="2023" name="GigaByte">
        <title>Genome assembly of the bearded iris, Iris pallida Lam.</title>
        <authorList>
            <person name="Bruccoleri R.E."/>
            <person name="Oakeley E.J."/>
            <person name="Faust A.M.E."/>
            <person name="Altorfer M."/>
            <person name="Dessus-Babus S."/>
            <person name="Burckhardt D."/>
            <person name="Oertli M."/>
            <person name="Naumann U."/>
            <person name="Petersen F."/>
            <person name="Wong J."/>
        </authorList>
    </citation>
    <scope>NUCLEOTIDE SEQUENCE</scope>
    <source>
        <strain evidence="9">GSM-AAB239-AS_SAM_17_03QT</strain>
    </source>
</reference>
<accession>A0AAX6DIB6</accession>
<dbReference type="PANTHER" id="PTHR10961:SF7">
    <property type="entry name" value="FAD DEPENDENT OXIDOREDUCTASE DOMAIN-CONTAINING PROTEIN"/>
    <property type="match status" value="1"/>
</dbReference>
<proteinExistence type="inferred from homology"/>
<protein>
    <recommendedName>
        <fullName evidence="3">sarcosine oxidasee (formaldehyde-forming)</fullName>
        <ecNumber evidence="3">1.5.3.1</ecNumber>
    </recommendedName>
</protein>
<dbReference type="GO" id="GO:0008115">
    <property type="term" value="F:sarcosine oxidase activity"/>
    <property type="evidence" value="ECO:0007669"/>
    <property type="project" value="UniProtKB-EC"/>
</dbReference>
<evidence type="ECO:0000256" key="1">
    <source>
        <dbReference type="ARBA" id="ARBA00001974"/>
    </source>
</evidence>
<dbReference type="FunFam" id="3.50.50.60:FF:000189">
    <property type="entry name" value="Monomeric sarcosine oxidase"/>
    <property type="match status" value="1"/>
</dbReference>
<keyword evidence="6" id="KW-0560">Oxidoreductase</keyword>
<evidence type="ECO:0000259" key="8">
    <source>
        <dbReference type="Pfam" id="PF01266"/>
    </source>
</evidence>
<comment type="cofactor">
    <cofactor evidence="1">
        <name>FAD</name>
        <dbReference type="ChEBI" id="CHEBI:57692"/>
    </cofactor>
</comment>
<gene>
    <name evidence="9" type="ORF">M6B38_243665</name>
</gene>
<dbReference type="PANTHER" id="PTHR10961">
    <property type="entry name" value="PEROXISOMAL SARCOSINE OXIDASE"/>
    <property type="match status" value="1"/>
</dbReference>
<evidence type="ECO:0000313" key="9">
    <source>
        <dbReference type="EMBL" id="KAJ6791530.1"/>
    </source>
</evidence>
<keyword evidence="4" id="KW-0285">Flavoprotein</keyword>
<dbReference type="GO" id="GO:0050660">
    <property type="term" value="F:flavin adenine dinucleotide binding"/>
    <property type="evidence" value="ECO:0007669"/>
    <property type="project" value="InterPro"/>
</dbReference>